<sequence>MASAPWMLDSQFNPRQGARKDGAPASAQLLEQSHRLSQQMVSLEAENVELQDLNRSLDKANKDKQERIQQLELECHKLRDSAIFVQQEKETAILQAREALQAKQGELMLARKAAEDAERQIETFASDNRRLNGIAEKLQSERSQLQRQILGHEASMKAFHAELQQRAAAEGKSLNTCKDLEQRLQGLRVQNTRLADLAGLHHLEMAQLTQTREELRTWRQRCEELAVELEKSRQNGAWLRDRLATSDAACGQLRVEAEHWRHAEKAAAAKGPRLEEAVQRESAVAQSLRERVADLEEEVVKSQRAQMALEAERENMRSQLAATQSEAKVHAEAASRLAGEKSQAEQLAKLHFAHQQEAERRRAILENDHLPKLIARQQAATSDVGELRARISQLEAENSLLASQLSGSEVVLAGLRSECANANARLMRQHHEDGSRALSRGAIAPATGANLASPAHAAPKMETVPSLPCTCRAATCWPVRRASCELAQETCQSLATCRLRHWRCP</sequence>
<accession>A0A812V6F8</accession>
<evidence type="ECO:0000313" key="3">
    <source>
        <dbReference type="EMBL" id="CAE7601046.1"/>
    </source>
</evidence>
<evidence type="ECO:0000256" key="2">
    <source>
        <dbReference type="SAM" id="MobiDB-lite"/>
    </source>
</evidence>
<feature type="coiled-coil region" evidence="1">
    <location>
        <begin position="377"/>
        <end position="404"/>
    </location>
</feature>
<keyword evidence="4" id="KW-1185">Reference proteome</keyword>
<keyword evidence="1" id="KW-0175">Coiled coil</keyword>
<dbReference type="Proteomes" id="UP000604046">
    <property type="component" value="Unassembled WGS sequence"/>
</dbReference>
<comment type="caution">
    <text evidence="3">The sequence shown here is derived from an EMBL/GenBank/DDBJ whole genome shotgun (WGS) entry which is preliminary data.</text>
</comment>
<dbReference type="OrthoDB" id="419648at2759"/>
<protein>
    <submittedName>
        <fullName evidence="3">Uncharacterized protein</fullName>
    </submittedName>
</protein>
<organism evidence="3 4">
    <name type="scientific">Symbiodinium natans</name>
    <dbReference type="NCBI Taxonomy" id="878477"/>
    <lineage>
        <taxon>Eukaryota</taxon>
        <taxon>Sar</taxon>
        <taxon>Alveolata</taxon>
        <taxon>Dinophyceae</taxon>
        <taxon>Suessiales</taxon>
        <taxon>Symbiodiniaceae</taxon>
        <taxon>Symbiodinium</taxon>
    </lineage>
</organism>
<gene>
    <name evidence="3" type="ORF">SNAT2548_LOCUS34184</name>
</gene>
<evidence type="ECO:0000313" key="4">
    <source>
        <dbReference type="Proteomes" id="UP000604046"/>
    </source>
</evidence>
<evidence type="ECO:0000256" key="1">
    <source>
        <dbReference type="SAM" id="Coils"/>
    </source>
</evidence>
<proteinExistence type="predicted"/>
<name>A0A812V6F8_9DINO</name>
<reference evidence="3" key="1">
    <citation type="submission" date="2021-02" db="EMBL/GenBank/DDBJ databases">
        <authorList>
            <person name="Dougan E. K."/>
            <person name="Rhodes N."/>
            <person name="Thang M."/>
            <person name="Chan C."/>
        </authorList>
    </citation>
    <scope>NUCLEOTIDE SEQUENCE</scope>
</reference>
<feature type="region of interest" description="Disordered" evidence="2">
    <location>
        <begin position="1"/>
        <end position="24"/>
    </location>
</feature>
<feature type="coiled-coil region" evidence="1">
    <location>
        <begin position="278"/>
        <end position="326"/>
    </location>
</feature>
<feature type="coiled-coil region" evidence="1">
    <location>
        <begin position="26"/>
        <end position="235"/>
    </location>
</feature>
<dbReference type="AlphaFoldDB" id="A0A812V6F8"/>
<dbReference type="EMBL" id="CAJNDS010002798">
    <property type="protein sequence ID" value="CAE7601046.1"/>
    <property type="molecule type" value="Genomic_DNA"/>
</dbReference>